<keyword evidence="4" id="KW-1185">Reference proteome</keyword>
<dbReference type="PIRSF" id="PIRSF017082">
    <property type="entry name" value="YflP"/>
    <property type="match status" value="1"/>
</dbReference>
<dbReference type="KEGG" id="fer:FNB15_15525"/>
<dbReference type="AlphaFoldDB" id="A0A516H499"/>
<dbReference type="PANTHER" id="PTHR42928:SF5">
    <property type="entry name" value="BLR1237 PROTEIN"/>
    <property type="match status" value="1"/>
</dbReference>
<comment type="similarity">
    <text evidence="1">Belongs to the UPF0065 (bug) family.</text>
</comment>
<reference evidence="3 4" key="1">
    <citation type="submission" date="2019-07" db="EMBL/GenBank/DDBJ databases">
        <title>Genome sequencing for Ferrovibrio sp. K5.</title>
        <authorList>
            <person name="Park S.-J."/>
        </authorList>
    </citation>
    <scope>NUCLEOTIDE SEQUENCE [LARGE SCALE GENOMIC DNA]</scope>
    <source>
        <strain evidence="3 4">K5</strain>
    </source>
</reference>
<dbReference type="InterPro" id="IPR006311">
    <property type="entry name" value="TAT_signal"/>
</dbReference>
<feature type="signal peptide" evidence="2">
    <location>
        <begin position="1"/>
        <end position="27"/>
    </location>
</feature>
<feature type="chain" id="PRO_5021820704" evidence="2">
    <location>
        <begin position="28"/>
        <end position="326"/>
    </location>
</feature>
<dbReference type="Gene3D" id="3.40.190.10">
    <property type="entry name" value="Periplasmic binding protein-like II"/>
    <property type="match status" value="1"/>
</dbReference>
<protein>
    <submittedName>
        <fullName evidence="3">Tripartite tricarboxylate transporter substrate binding protein</fullName>
    </submittedName>
</protein>
<gene>
    <name evidence="3" type="ORF">FNB15_15525</name>
</gene>
<dbReference type="Proteomes" id="UP000317496">
    <property type="component" value="Chromosome"/>
</dbReference>
<keyword evidence="2" id="KW-0732">Signal</keyword>
<dbReference type="InterPro" id="IPR005064">
    <property type="entry name" value="BUG"/>
</dbReference>
<dbReference type="PANTHER" id="PTHR42928">
    <property type="entry name" value="TRICARBOXYLATE-BINDING PROTEIN"/>
    <property type="match status" value="1"/>
</dbReference>
<proteinExistence type="inferred from homology"/>
<evidence type="ECO:0000256" key="2">
    <source>
        <dbReference type="SAM" id="SignalP"/>
    </source>
</evidence>
<accession>A0A516H499</accession>
<evidence type="ECO:0000256" key="1">
    <source>
        <dbReference type="ARBA" id="ARBA00006987"/>
    </source>
</evidence>
<organism evidence="3 4">
    <name type="scientific">Ferrovibrio terrae</name>
    <dbReference type="NCBI Taxonomy" id="2594003"/>
    <lineage>
        <taxon>Bacteria</taxon>
        <taxon>Pseudomonadati</taxon>
        <taxon>Pseudomonadota</taxon>
        <taxon>Alphaproteobacteria</taxon>
        <taxon>Rhodospirillales</taxon>
        <taxon>Rhodospirillaceae</taxon>
        <taxon>Ferrovibrio</taxon>
    </lineage>
</organism>
<evidence type="ECO:0000313" key="4">
    <source>
        <dbReference type="Proteomes" id="UP000317496"/>
    </source>
</evidence>
<dbReference type="PROSITE" id="PS51318">
    <property type="entry name" value="TAT"/>
    <property type="match status" value="1"/>
</dbReference>
<dbReference type="CDD" id="cd13578">
    <property type="entry name" value="PBP2_Bug27"/>
    <property type="match status" value="1"/>
</dbReference>
<dbReference type="EMBL" id="CP041636">
    <property type="protein sequence ID" value="QDO98602.1"/>
    <property type="molecule type" value="Genomic_DNA"/>
</dbReference>
<sequence length="326" mass="34546">MTFTLSRRNLIAATAASFTLSSLPASAQSLIQRPVKIVVPFSPGTGMDSLARIVSQQLQQRSGQPVVVENRVGASGNIGSQVVATSAPDGYTLMVTANTFVMTPPLYKNVPYDVVKDFAPVGMMALGQLVLVTHPSVKAANLKEFIALAKTQPGKIDYASPGNGTPQHLAMESFKLAAGININHIPYKGSGGAVQDLLGGTVGAMIMPVHTALPFLADNRIRVLGLTGAERSAMAPQIPTLAEQGVSGFEVDLWYGMYAPAKTPPDMVKHLNAEVNQILADPGVRELIQKQGMVVKTGAPDVLAQLTAKDLARWTKVIDEAKIQPE</sequence>
<dbReference type="RefSeq" id="WP_144069583.1">
    <property type="nucleotide sequence ID" value="NZ_CP041636.1"/>
</dbReference>
<dbReference type="InterPro" id="IPR042100">
    <property type="entry name" value="Bug_dom1"/>
</dbReference>
<dbReference type="Gene3D" id="3.40.190.150">
    <property type="entry name" value="Bordetella uptake gene, domain 1"/>
    <property type="match status" value="1"/>
</dbReference>
<evidence type="ECO:0000313" key="3">
    <source>
        <dbReference type="EMBL" id="QDO98602.1"/>
    </source>
</evidence>
<dbReference type="OrthoDB" id="7250553at2"/>
<dbReference type="SUPFAM" id="SSF53850">
    <property type="entry name" value="Periplasmic binding protein-like II"/>
    <property type="match status" value="1"/>
</dbReference>
<dbReference type="Pfam" id="PF03401">
    <property type="entry name" value="TctC"/>
    <property type="match status" value="1"/>
</dbReference>
<name>A0A516H499_9PROT</name>